<dbReference type="Pfam" id="PF04153">
    <property type="entry name" value="NOT2_3_5_C"/>
    <property type="match status" value="1"/>
</dbReference>
<evidence type="ECO:0000259" key="5">
    <source>
        <dbReference type="Pfam" id="PF04153"/>
    </source>
</evidence>
<dbReference type="GO" id="GO:0030015">
    <property type="term" value="C:CCR4-NOT core complex"/>
    <property type="evidence" value="ECO:0007669"/>
    <property type="project" value="InterPro"/>
</dbReference>
<evidence type="ECO:0000256" key="2">
    <source>
        <dbReference type="ARBA" id="ARBA00023015"/>
    </source>
</evidence>
<evidence type="ECO:0000256" key="4">
    <source>
        <dbReference type="SAM" id="MobiDB-lite"/>
    </source>
</evidence>
<comment type="caution">
    <text evidence="6">The sequence shown here is derived from an EMBL/GenBank/DDBJ whole genome shotgun (WGS) entry which is preliminary data.</text>
</comment>
<dbReference type="InterPro" id="IPR040168">
    <property type="entry name" value="Not2/3/5"/>
</dbReference>
<feature type="region of interest" description="Disordered" evidence="4">
    <location>
        <begin position="367"/>
        <end position="509"/>
    </location>
</feature>
<feature type="compositionally biased region" description="Low complexity" evidence="4">
    <location>
        <begin position="424"/>
        <end position="441"/>
    </location>
</feature>
<feature type="compositionally biased region" description="Low complexity" evidence="4">
    <location>
        <begin position="164"/>
        <end position="176"/>
    </location>
</feature>
<feature type="compositionally biased region" description="Polar residues" evidence="4">
    <location>
        <begin position="177"/>
        <end position="187"/>
    </location>
</feature>
<feature type="compositionally biased region" description="Basic and acidic residues" evidence="4">
    <location>
        <begin position="629"/>
        <end position="644"/>
    </location>
</feature>
<name>A0AAV7ZQX2_9EUKA</name>
<feature type="compositionally biased region" description="Polar residues" evidence="4">
    <location>
        <begin position="484"/>
        <end position="494"/>
    </location>
</feature>
<evidence type="ECO:0000256" key="1">
    <source>
        <dbReference type="ARBA" id="ARBA00007682"/>
    </source>
</evidence>
<feature type="compositionally biased region" description="Basic and acidic residues" evidence="4">
    <location>
        <begin position="260"/>
        <end position="280"/>
    </location>
</feature>
<evidence type="ECO:0000313" key="6">
    <source>
        <dbReference type="EMBL" id="KAJ3442862.1"/>
    </source>
</evidence>
<feature type="region of interest" description="Disordered" evidence="4">
    <location>
        <begin position="529"/>
        <end position="652"/>
    </location>
</feature>
<keyword evidence="2" id="KW-0805">Transcription regulation</keyword>
<evidence type="ECO:0000256" key="3">
    <source>
        <dbReference type="ARBA" id="ARBA00023163"/>
    </source>
</evidence>
<dbReference type="Proteomes" id="UP001146793">
    <property type="component" value="Unassembled WGS sequence"/>
</dbReference>
<feature type="compositionally biased region" description="Low complexity" evidence="4">
    <location>
        <begin position="529"/>
        <end position="539"/>
    </location>
</feature>
<dbReference type="PANTHER" id="PTHR23326">
    <property type="entry name" value="CCR4 NOT-RELATED"/>
    <property type="match status" value="1"/>
</dbReference>
<feature type="compositionally biased region" description="Low complexity" evidence="4">
    <location>
        <begin position="580"/>
        <end position="592"/>
    </location>
</feature>
<organism evidence="6 7">
    <name type="scientific">Anaeramoeba flamelloides</name>
    <dbReference type="NCBI Taxonomy" id="1746091"/>
    <lineage>
        <taxon>Eukaryota</taxon>
        <taxon>Metamonada</taxon>
        <taxon>Anaeramoebidae</taxon>
        <taxon>Anaeramoeba</taxon>
    </lineage>
</organism>
<dbReference type="AlphaFoldDB" id="A0AAV7ZQX2"/>
<sequence>MYPNEPYNSQMSMGYKGYSYGQMPYNSMTQPKETRDLSFRQNYTPYNEEYYNYNYPNSQTNNFQNPYSNSTKTSNENSGNEIYRGMGTGQQMYNENQLMRNSNLKDNEYTSYFFDEYSNSQGLEMGYRQQERSSFQDFSMNNPKTQTNTLSFRNKQVDINEGYQNQQPQSQQQQQQTSNLMNYRNPNQNQDQYLKMRNRNRNRNKENLQNNFLKNLNKSLSKENQPKNQKKETSLLFQAQTQTQNQKQKNSHYSLSQERNTQRESRSGRGSGKETGRLNENKNGYLKNDQNQDNFEFKERRNINKTNFKDLDSIVLNGSDKLLFLNQNKNYKNNSKGREQLKKQEQNFENRNKEVMFKNLNNYESIRTKNNHNHNHNNNNNNNNNTRNRSKNKNITSPFKSNTNKKQLFNQDYNYNKNSLTKTINSNHSISNDNNNNNNNNIKKKKENNKKKKENGLFQINEEEFPSLSQAGQNKNKSNKNKNQRQLQIPNINTSKRSPRKKKRGKKLEIMEPFEDEIIQNDQVVNDLNLLNNNNNQNNRHQDKKNDFENYNNKGKNSNDKKNRNKKTKTKLNEKKNNNKNKNNNNNNNNNKNKNKNKRNNKKRQQQKKKKKKGQNNNNNYPTSKSPTKYKESGKESKTVKDNSAKSQQQTNSKELWEIFETKERKEQFLLSGLIKSIKMTGPTFNTLAFGIDLRTLGLDLNTTDKLCSNFESPWGVPENRENVEHEIPDYYYTSPQVELTLEKMSKFSDLLLLYIFYSSPRDALQVAAVEKLLERGWSFHKEHSVWIIKDPESKNVVNENENYESGSFIFFNPETWEMVREENFILKKDEVL</sequence>
<dbReference type="InterPro" id="IPR007282">
    <property type="entry name" value="NOT2/3/5_C"/>
</dbReference>
<dbReference type="GO" id="GO:0006355">
    <property type="term" value="P:regulation of DNA-templated transcription"/>
    <property type="evidence" value="ECO:0007669"/>
    <property type="project" value="InterPro"/>
</dbReference>
<dbReference type="Gene3D" id="2.30.30.1020">
    <property type="entry name" value="CCR4-NOT complex subunit 2/3/5, C-terminal domain"/>
    <property type="match status" value="1"/>
</dbReference>
<keyword evidence="3" id="KW-0804">Transcription</keyword>
<protein>
    <submittedName>
        <fullName evidence="6">Ccr4-not transcription complex subunit</fullName>
    </submittedName>
</protein>
<reference evidence="6" key="1">
    <citation type="submission" date="2022-08" db="EMBL/GenBank/DDBJ databases">
        <title>Novel sulphate-reducing endosymbionts in the free-living metamonad Anaeramoeba.</title>
        <authorList>
            <person name="Jerlstrom-Hultqvist J."/>
            <person name="Cepicka I."/>
            <person name="Gallot-Lavallee L."/>
            <person name="Salas-Leiva D."/>
            <person name="Curtis B.A."/>
            <person name="Zahonova K."/>
            <person name="Pipaliya S."/>
            <person name="Dacks J."/>
            <person name="Roger A.J."/>
        </authorList>
    </citation>
    <scope>NUCLEOTIDE SEQUENCE</scope>
    <source>
        <strain evidence="6">Busselton2</strain>
    </source>
</reference>
<evidence type="ECO:0000313" key="7">
    <source>
        <dbReference type="Proteomes" id="UP001146793"/>
    </source>
</evidence>
<feature type="region of interest" description="Disordered" evidence="4">
    <location>
        <begin position="240"/>
        <end position="297"/>
    </location>
</feature>
<comment type="similarity">
    <text evidence="1">Belongs to the CNOT2/3/5 family.</text>
</comment>
<feature type="compositionally biased region" description="Polar residues" evidence="4">
    <location>
        <begin position="395"/>
        <end position="423"/>
    </location>
</feature>
<feature type="compositionally biased region" description="Low complexity" evidence="4">
    <location>
        <begin position="376"/>
        <end position="387"/>
    </location>
</feature>
<dbReference type="InterPro" id="IPR038635">
    <property type="entry name" value="CCR4-NOT_su2/3/5_C_sf"/>
</dbReference>
<feature type="region of interest" description="Disordered" evidence="4">
    <location>
        <begin position="163"/>
        <end position="187"/>
    </location>
</feature>
<feature type="compositionally biased region" description="Basic residues" evidence="4">
    <location>
        <begin position="593"/>
        <end position="614"/>
    </location>
</feature>
<gene>
    <name evidence="6" type="ORF">M0812_12614</name>
</gene>
<accession>A0AAV7ZQX2</accession>
<feature type="compositionally biased region" description="Basic residues" evidence="4">
    <location>
        <begin position="442"/>
        <end position="453"/>
    </location>
</feature>
<feature type="compositionally biased region" description="Basic residues" evidence="4">
    <location>
        <begin position="497"/>
        <end position="506"/>
    </location>
</feature>
<proteinExistence type="inferred from homology"/>
<dbReference type="EMBL" id="JANTQA010000026">
    <property type="protein sequence ID" value="KAJ3442862.1"/>
    <property type="molecule type" value="Genomic_DNA"/>
</dbReference>
<feature type="domain" description="NOT2/NOT3/NOT5 C-terminal" evidence="5">
    <location>
        <begin position="709"/>
        <end position="830"/>
    </location>
</feature>